<dbReference type="Proteomes" id="UP000823405">
    <property type="component" value="Unassembled WGS sequence"/>
</dbReference>
<accession>A0A9P6QXV6</accession>
<feature type="compositionally biased region" description="Basic and acidic residues" evidence="1">
    <location>
        <begin position="305"/>
        <end position="318"/>
    </location>
</feature>
<feature type="compositionally biased region" description="Basic and acidic residues" evidence="1">
    <location>
        <begin position="238"/>
        <end position="258"/>
    </location>
</feature>
<dbReference type="Pfam" id="PF09725">
    <property type="entry name" value="Fra10Ac1"/>
    <property type="match status" value="1"/>
</dbReference>
<dbReference type="AlphaFoldDB" id="A0A9P6QXV6"/>
<name>A0A9P6QXV6_9FUNG</name>
<comment type="caution">
    <text evidence="2">The sequence shown here is derived from an EMBL/GenBank/DDBJ whole genome shotgun (WGS) entry which is preliminary data.</text>
</comment>
<dbReference type="PANTHER" id="PTHR11567">
    <property type="entry name" value="ACID PHOSPHATASE-RELATED"/>
    <property type="match status" value="1"/>
</dbReference>
<feature type="compositionally biased region" description="Basic and acidic residues" evidence="1">
    <location>
        <begin position="267"/>
        <end position="281"/>
    </location>
</feature>
<evidence type="ECO:0000256" key="1">
    <source>
        <dbReference type="SAM" id="MobiDB-lite"/>
    </source>
</evidence>
<evidence type="ECO:0000313" key="3">
    <source>
        <dbReference type="Proteomes" id="UP000823405"/>
    </source>
</evidence>
<proteinExistence type="predicted"/>
<sequence>MPQPQTQEVYRQGLGGMDAWTRHQHFIENYVKFYNDKPSSTQETRSITEREILHGNHRFLRSESDDQDLTWEKRIAKKYYDKLFKEYALVELKYYKEGRVAMRWRNQKEVVRGKGQFTCGNLKCDESKGLQSWEVNFGYVEQGEKKNALVKIRLCERCTYKLNYKSTHKRANSAKEEESHYASMASAAATGTTIEPSKQRSRSSSRDRAVEDETTESSRHHRQHHGSSTRPKRRSRSHSREKDSKTDASESSRLDHRDSSKRRKSSSSRDEDKADRKDRVTQSKRSRSPSSTSSRSHRDHRRSHSRSDRHDKQDDRGGRSQSRGENVGDRERSRRSDADDKKRGANYDRVKETTEAVKAMDHGSTVDKWSEKRDTGKDEGGSEKTSSIGEFEMFFKGLFE</sequence>
<dbReference type="GO" id="GO:0016791">
    <property type="term" value="F:phosphatase activity"/>
    <property type="evidence" value="ECO:0007669"/>
    <property type="project" value="TreeGrafter"/>
</dbReference>
<keyword evidence="3" id="KW-1185">Reference proteome</keyword>
<evidence type="ECO:0000313" key="2">
    <source>
        <dbReference type="EMBL" id="KAG0303709.1"/>
    </source>
</evidence>
<dbReference type="OrthoDB" id="197967at2759"/>
<reference evidence="2" key="1">
    <citation type="journal article" date="2020" name="Fungal Divers.">
        <title>Resolving the Mortierellaceae phylogeny through synthesis of multi-gene phylogenetics and phylogenomics.</title>
        <authorList>
            <person name="Vandepol N."/>
            <person name="Liber J."/>
            <person name="Desiro A."/>
            <person name="Na H."/>
            <person name="Kennedy M."/>
            <person name="Barry K."/>
            <person name="Grigoriev I.V."/>
            <person name="Miller A.N."/>
            <person name="O'Donnell K."/>
            <person name="Stajich J.E."/>
            <person name="Bonito G."/>
        </authorList>
    </citation>
    <scope>NUCLEOTIDE SEQUENCE</scope>
    <source>
        <strain evidence="2">NVP60</strain>
    </source>
</reference>
<feature type="compositionally biased region" description="Basic residues" evidence="1">
    <location>
        <begin position="295"/>
        <end position="304"/>
    </location>
</feature>
<evidence type="ECO:0008006" key="4">
    <source>
        <dbReference type="Google" id="ProtNLM"/>
    </source>
</evidence>
<dbReference type="PANTHER" id="PTHR11567:SF25">
    <property type="entry name" value="PROTEIN FRA10AC1"/>
    <property type="match status" value="1"/>
</dbReference>
<organism evidence="2 3">
    <name type="scientific">Linnemannia gamsii</name>
    <dbReference type="NCBI Taxonomy" id="64522"/>
    <lineage>
        <taxon>Eukaryota</taxon>
        <taxon>Fungi</taxon>
        <taxon>Fungi incertae sedis</taxon>
        <taxon>Mucoromycota</taxon>
        <taxon>Mortierellomycotina</taxon>
        <taxon>Mortierellomycetes</taxon>
        <taxon>Mortierellales</taxon>
        <taxon>Mortierellaceae</taxon>
        <taxon>Linnemannia</taxon>
    </lineage>
</organism>
<dbReference type="EMBL" id="JAAAIN010001375">
    <property type="protein sequence ID" value="KAG0303709.1"/>
    <property type="molecule type" value="Genomic_DNA"/>
</dbReference>
<feature type="compositionally biased region" description="Basic and acidic residues" evidence="1">
    <location>
        <begin position="326"/>
        <end position="382"/>
    </location>
</feature>
<dbReference type="InterPro" id="IPR019129">
    <property type="entry name" value="Folate-sensitive_fs_Fra10Ac1"/>
</dbReference>
<feature type="region of interest" description="Disordered" evidence="1">
    <location>
        <begin position="168"/>
        <end position="391"/>
    </location>
</feature>
<gene>
    <name evidence="2" type="ORF">BGZ97_001780</name>
</gene>
<protein>
    <recommendedName>
        <fullName evidence="4">Protein FRA10AC1</fullName>
    </recommendedName>
</protein>
<feature type="compositionally biased region" description="Basic residues" evidence="1">
    <location>
        <begin position="219"/>
        <end position="237"/>
    </location>
</feature>
<dbReference type="InterPro" id="IPR050645">
    <property type="entry name" value="Histidine_acid_phosphatase"/>
</dbReference>